<protein>
    <submittedName>
        <fullName evidence="3">DUF357 domain-containing protein</fullName>
    </submittedName>
</protein>
<dbReference type="Proteomes" id="UP000590964">
    <property type="component" value="Unassembled WGS sequence"/>
</dbReference>
<evidence type="ECO:0000313" key="2">
    <source>
        <dbReference type="EMBL" id="HIH22006.1"/>
    </source>
</evidence>
<reference evidence="4" key="3">
    <citation type="submission" date="2021-05" db="EMBL/GenBank/DDBJ databases">
        <title>Protein family content uncovers lineage relationships and bacterial pathway maintenance mechanisms in DPANN archaea.</title>
        <authorList>
            <person name="Castelle C.J."/>
            <person name="Meheust R."/>
            <person name="Jaffe A.L."/>
            <person name="Seitz K."/>
            <person name="Gong X."/>
            <person name="Baker B.J."/>
            <person name="Banfield J.F."/>
        </authorList>
    </citation>
    <scope>NUCLEOTIDE SEQUENCE</scope>
    <source>
        <strain evidence="4">RIFCSPLOWO2_01_FULL_43_13</strain>
    </source>
</reference>
<evidence type="ECO:0000313" key="3">
    <source>
        <dbReference type="EMBL" id="HIH33493.1"/>
    </source>
</evidence>
<reference evidence="3 6" key="1">
    <citation type="journal article" date="2020" name="bioRxiv">
        <title>A rank-normalized archaeal taxonomy based on genome phylogeny resolves widespread incomplete and uneven classifications.</title>
        <authorList>
            <person name="Rinke C."/>
            <person name="Chuvochina M."/>
            <person name="Mussig A.J."/>
            <person name="Chaumeil P.-A."/>
            <person name="Waite D.W."/>
            <person name="Whitman W.B."/>
            <person name="Parks D.H."/>
            <person name="Hugenholtz P."/>
        </authorList>
    </citation>
    <scope>NUCLEOTIDE SEQUENCE</scope>
    <source>
        <strain evidence="3">UBA10036</strain>
    </source>
</reference>
<accession>A0A7J4KU06</accession>
<organism evidence="3 5">
    <name type="scientific">Candidatus Iainarchaeum sp</name>
    <dbReference type="NCBI Taxonomy" id="3101447"/>
    <lineage>
        <taxon>Archaea</taxon>
        <taxon>Candidatus Iainarchaeota</taxon>
        <taxon>Candidatus Iainarchaeia</taxon>
        <taxon>Candidatus Iainarchaeales</taxon>
        <taxon>Candidatus Iainarchaeaceae</taxon>
        <taxon>Candidatus Iainarchaeum</taxon>
    </lineage>
</organism>
<sequence length="96" mass="10976">MLEKDLEKKVAKYSSLTQKALKKIRLSKGLSVQQKCIAEDFLSMAQNYFADANYFLEKKDLLTALAAFSYSHAWLDAGVRARLFHAKDSRLFTLPE</sequence>
<dbReference type="Proteomes" id="UP000680185">
    <property type="component" value="Unassembled WGS sequence"/>
</dbReference>
<evidence type="ECO:0000313" key="6">
    <source>
        <dbReference type="Proteomes" id="UP000590964"/>
    </source>
</evidence>
<evidence type="ECO:0000313" key="4">
    <source>
        <dbReference type="EMBL" id="MBS3058368.1"/>
    </source>
</evidence>
<dbReference type="InterPro" id="IPR023140">
    <property type="entry name" value="DUF357"/>
</dbReference>
<dbReference type="EMBL" id="DUFJ01000100">
    <property type="protein sequence ID" value="HIH33493.1"/>
    <property type="molecule type" value="Genomic_DNA"/>
</dbReference>
<dbReference type="SUPFAM" id="SSF158372">
    <property type="entry name" value="AF1782-like"/>
    <property type="match status" value="1"/>
</dbReference>
<comment type="caution">
    <text evidence="3">The sequence shown here is derived from an EMBL/GenBank/DDBJ whole genome shotgun (WGS) entry which is preliminary data.</text>
</comment>
<reference evidence="4" key="2">
    <citation type="submission" date="2021-03" db="EMBL/GenBank/DDBJ databases">
        <authorList>
            <person name="Jaffe A."/>
        </authorList>
    </citation>
    <scope>NUCLEOTIDE SEQUENCE</scope>
    <source>
        <strain evidence="4">RIFCSPLOWO2_01_FULL_43_13</strain>
    </source>
</reference>
<dbReference type="Gene3D" id="1.20.1270.90">
    <property type="entry name" value="AF1782-like"/>
    <property type="match status" value="1"/>
</dbReference>
<evidence type="ECO:0000259" key="1">
    <source>
        <dbReference type="Pfam" id="PF04010"/>
    </source>
</evidence>
<evidence type="ECO:0000313" key="5">
    <source>
        <dbReference type="Proteomes" id="UP000527315"/>
    </source>
</evidence>
<gene>
    <name evidence="2" type="ORF">HA222_05110</name>
    <name evidence="3" type="ORF">HA227_04560</name>
    <name evidence="4" type="ORF">J4478_03115</name>
</gene>
<dbReference type="EMBL" id="JAGVWB010000021">
    <property type="protein sequence ID" value="MBS3058368.1"/>
    <property type="molecule type" value="Genomic_DNA"/>
</dbReference>
<dbReference type="AlphaFoldDB" id="A0A7J4KU06"/>
<dbReference type="Pfam" id="PF04010">
    <property type="entry name" value="DUF357"/>
    <property type="match status" value="1"/>
</dbReference>
<proteinExistence type="predicted"/>
<name>A0A7J4KU06_9ARCH</name>
<dbReference type="InterPro" id="IPR036809">
    <property type="entry name" value="AF1782-like_sf"/>
</dbReference>
<dbReference type="EMBL" id="DUFW01000088">
    <property type="protein sequence ID" value="HIH22006.1"/>
    <property type="molecule type" value="Genomic_DNA"/>
</dbReference>
<dbReference type="Proteomes" id="UP000527315">
    <property type="component" value="Unassembled WGS sequence"/>
</dbReference>
<feature type="domain" description="DUF357" evidence="1">
    <location>
        <begin position="12"/>
        <end position="84"/>
    </location>
</feature>